<evidence type="ECO:0008006" key="10">
    <source>
        <dbReference type="Google" id="ProtNLM"/>
    </source>
</evidence>
<dbReference type="Gene3D" id="1.20.1250.20">
    <property type="entry name" value="MFS general substrate transporter like domains"/>
    <property type="match status" value="1"/>
</dbReference>
<feature type="transmembrane region" description="Helical" evidence="7">
    <location>
        <begin position="278"/>
        <end position="301"/>
    </location>
</feature>
<keyword evidence="4 7" id="KW-0812">Transmembrane</keyword>
<dbReference type="Pfam" id="PF03092">
    <property type="entry name" value="BT1"/>
    <property type="match status" value="1"/>
</dbReference>
<feature type="transmembrane region" description="Helical" evidence="7">
    <location>
        <begin position="378"/>
        <end position="397"/>
    </location>
</feature>
<keyword evidence="9" id="KW-1185">Reference proteome</keyword>
<gene>
    <name evidence="8" type="ORF">Bca52824_010441</name>
</gene>
<reference evidence="8 9" key="1">
    <citation type="submission" date="2020-02" db="EMBL/GenBank/DDBJ databases">
        <authorList>
            <person name="Ma Q."/>
            <person name="Huang Y."/>
            <person name="Song X."/>
            <person name="Pei D."/>
        </authorList>
    </citation>
    <scope>NUCLEOTIDE SEQUENCE [LARGE SCALE GENOMIC DNA]</scope>
    <source>
        <strain evidence="8">Sxm20200214</strain>
        <tissue evidence="8">Leaf</tissue>
    </source>
</reference>
<dbReference type="NCBIfam" id="TIGR00788">
    <property type="entry name" value="fbt"/>
    <property type="match status" value="1"/>
</dbReference>
<feature type="transmembrane region" description="Helical" evidence="7">
    <location>
        <begin position="477"/>
        <end position="503"/>
    </location>
</feature>
<dbReference type="EMBL" id="JAAMPC010000002">
    <property type="protein sequence ID" value="KAG2327713.1"/>
    <property type="molecule type" value="Genomic_DNA"/>
</dbReference>
<feature type="transmembrane region" description="Helical" evidence="7">
    <location>
        <begin position="515"/>
        <end position="534"/>
    </location>
</feature>
<feature type="transmembrane region" description="Helical" evidence="7">
    <location>
        <begin position="441"/>
        <end position="465"/>
    </location>
</feature>
<dbReference type="PANTHER" id="PTHR31585">
    <property type="entry name" value="FOLATE-BIOPTERIN TRANSPORTER 1, CHLOROPLASTIC"/>
    <property type="match status" value="1"/>
</dbReference>
<organism evidence="8 9">
    <name type="scientific">Brassica carinata</name>
    <name type="common">Ethiopian mustard</name>
    <name type="synonym">Abyssinian cabbage</name>
    <dbReference type="NCBI Taxonomy" id="52824"/>
    <lineage>
        <taxon>Eukaryota</taxon>
        <taxon>Viridiplantae</taxon>
        <taxon>Streptophyta</taxon>
        <taxon>Embryophyta</taxon>
        <taxon>Tracheophyta</taxon>
        <taxon>Spermatophyta</taxon>
        <taxon>Magnoliopsida</taxon>
        <taxon>eudicotyledons</taxon>
        <taxon>Gunneridae</taxon>
        <taxon>Pentapetalae</taxon>
        <taxon>rosids</taxon>
        <taxon>malvids</taxon>
        <taxon>Brassicales</taxon>
        <taxon>Brassicaceae</taxon>
        <taxon>Brassiceae</taxon>
        <taxon>Brassica</taxon>
    </lineage>
</organism>
<feature type="transmembrane region" description="Helical" evidence="7">
    <location>
        <begin position="188"/>
        <end position="208"/>
    </location>
</feature>
<evidence type="ECO:0000256" key="6">
    <source>
        <dbReference type="ARBA" id="ARBA00023136"/>
    </source>
</evidence>
<comment type="subcellular location">
    <subcellularLocation>
        <location evidence="1">Membrane</location>
        <topology evidence="1">Multi-pass membrane protein</topology>
    </subcellularLocation>
</comment>
<evidence type="ECO:0000256" key="3">
    <source>
        <dbReference type="ARBA" id="ARBA00022448"/>
    </source>
</evidence>
<dbReference type="AlphaFoldDB" id="A0A8X8BAV0"/>
<proteinExistence type="inferred from homology"/>
<dbReference type="PANTHER" id="PTHR31585:SF0">
    <property type="entry name" value="FOLATE-BIOPTERIN TRANSPORTER 1, CHLOROPLASTIC"/>
    <property type="match status" value="1"/>
</dbReference>
<evidence type="ECO:0000256" key="5">
    <source>
        <dbReference type="ARBA" id="ARBA00022989"/>
    </source>
</evidence>
<dbReference type="Proteomes" id="UP000886595">
    <property type="component" value="Unassembled WGS sequence"/>
</dbReference>
<dbReference type="CDD" id="cd17484">
    <property type="entry name" value="MFS_FBT"/>
    <property type="match status" value="1"/>
</dbReference>
<dbReference type="FunFam" id="1.20.1250.20:FF:000418">
    <property type="entry name" value="Folate-biopterin transporter 1, chloroplastic isoform A"/>
    <property type="match status" value="1"/>
</dbReference>
<comment type="similarity">
    <text evidence="2">Belongs to the major facilitator superfamily. Folate-biopterin transporter (TC 2.A.71) family.</text>
</comment>
<evidence type="ECO:0000256" key="4">
    <source>
        <dbReference type="ARBA" id="ARBA00022692"/>
    </source>
</evidence>
<feature type="transmembrane region" description="Helical" evidence="7">
    <location>
        <begin position="157"/>
        <end position="176"/>
    </location>
</feature>
<dbReference type="OrthoDB" id="754047at2759"/>
<dbReference type="InterPro" id="IPR036259">
    <property type="entry name" value="MFS_trans_sf"/>
</dbReference>
<keyword evidence="5 7" id="KW-1133">Transmembrane helix</keyword>
<feature type="transmembrane region" description="Helical" evidence="7">
    <location>
        <begin position="342"/>
        <end position="358"/>
    </location>
</feature>
<accession>A0A8X8BAV0</accession>
<evidence type="ECO:0000256" key="2">
    <source>
        <dbReference type="ARBA" id="ARBA00007015"/>
    </source>
</evidence>
<keyword evidence="3" id="KW-0813">Transport</keyword>
<dbReference type="SUPFAM" id="SSF103473">
    <property type="entry name" value="MFS general substrate transporter"/>
    <property type="match status" value="1"/>
</dbReference>
<evidence type="ECO:0000256" key="7">
    <source>
        <dbReference type="SAM" id="Phobius"/>
    </source>
</evidence>
<dbReference type="GO" id="GO:0016020">
    <property type="term" value="C:membrane"/>
    <property type="evidence" value="ECO:0007669"/>
    <property type="project" value="UniProtKB-SubCell"/>
</dbReference>
<protein>
    <recommendedName>
        <fullName evidence="10">Biopterin transport-related protein BT1</fullName>
    </recommendedName>
</protein>
<keyword evidence="6 7" id="KW-0472">Membrane</keyword>
<name>A0A8X8BAV0_BRACI</name>
<evidence type="ECO:0000313" key="9">
    <source>
        <dbReference type="Proteomes" id="UP000886595"/>
    </source>
</evidence>
<feature type="transmembrane region" description="Helical" evidence="7">
    <location>
        <begin position="122"/>
        <end position="145"/>
    </location>
</feature>
<dbReference type="InterPro" id="IPR039309">
    <property type="entry name" value="BT1"/>
</dbReference>
<sequence>MASRNLFSIPTISTSQITLSSPSTFLPTRLAITARSHRRKIRRRPPDRRDMSSIVSIPELPRRRDSEESLLLDSRISVAEGDTVKSDVEGVRDGSVRTQTRKGRNFSSRKKVLGVELSPDNFAVAMVYFVQGVLGLARLAVSFYLKDDLHLDPAETAVITGLSSLPWLVKPLYGFISDSVPLFGYRRRSYLVLSGLLGAFSWSLMAGFVDSKYSAASCILLGSLSVAFSDVVVDSMVVERARGESQSVSGSLQSLCWGSSAFGGIVSSYFSGSLVESYGVRFVFGVTALLPLITSAVAVLVNEQRVVRPMPGQKENITLVNPGFLQTSKQNMIQLWSAIKQPNVFLPTLFIFLWQATPHSDSAMFYFTTNKLGFTPEFLGRVKLVTSIASLLGVGLYNGFLKTVPLRKIFLVTTVFGTGLGMTQVLLVTGFNRQLGISDEWFAIGDSLILTVLAQASFMPVLVLAARLCPEGMEATLFATLMSISNGGSVLGGLMGAGLTQVFGITRDSFDNLSTLIILCNLSSLLPLPLLGLLPKDSPDTVANKDDGDIEMKSN</sequence>
<dbReference type="InterPro" id="IPR004324">
    <property type="entry name" value="FBT"/>
</dbReference>
<evidence type="ECO:0000256" key="1">
    <source>
        <dbReference type="ARBA" id="ARBA00004141"/>
    </source>
</evidence>
<feature type="transmembrane region" description="Helical" evidence="7">
    <location>
        <begin position="409"/>
        <end position="429"/>
    </location>
</feature>
<comment type="caution">
    <text evidence="8">The sequence shown here is derived from an EMBL/GenBank/DDBJ whole genome shotgun (WGS) entry which is preliminary data.</text>
</comment>
<evidence type="ECO:0000313" key="8">
    <source>
        <dbReference type="EMBL" id="KAG2327713.1"/>
    </source>
</evidence>